<dbReference type="InterPro" id="IPR015943">
    <property type="entry name" value="WD40/YVTN_repeat-like_dom_sf"/>
</dbReference>
<dbReference type="Gene3D" id="2.130.10.10">
    <property type="entry name" value="YVTN repeat-like/Quinoprotein amine dehydrogenase"/>
    <property type="match status" value="3"/>
</dbReference>
<sequence length="1676" mass="184068">MTTPFFSLCKELCPPSGIDHVVSARFTAPTHRNLVVARGPLLQLWLVLDDHCPPDEQKLSPPRTARLELIAEFRLHGNITSIGVVPVLATGSTEYLLLSFKDAKMSLIEFSQASQRLTTVSLHYFEREEYKREPSTDRPPPEIRVDPQGRCAAMRFYGDKLAILPFRQEGALAATDPSDPSSKYPFLPSFVMPFTDIDPSVRNVIDFTFLFGYFEPVLAIMYQQRQTWTGRLSLRKDTVSVVVVSLDIIQKKYPVLYRIDGLPYNCTTLLPVPSPLGGIVILSHNAIIHADQVHSPGIACIVNGYFDHEASLMPMPNDNQHVGNYGEPLPPPYPKPKSIFMINSAVTDLRELAISLDGSRAVFSSPDTMLLVLRNGEMLQVDLIGDDGAGRSWMRRKGGVRRFAVTDLGLRMTSPAALVHLSDTSNPLANPSSTPEAATLTGTFTGAGGARWRYAYIFAASRTADAQLLQILQIQEAAKAVDDAMDAGDDDLDTEIYGQSRTAYSSRSRHAAADSAGLELMRIRLCDSMTVVSPLRDFTTSQPAETSSFAFEPKFPSCDLEVVAASGDGPHGSLVILNRQVRPQIVTSSDLLTMEEMWSVHCATKAGPDHDAQLDQFHKYIVLSHQEGTLVLNAGDEIADVDESGFFQSGPTVGVGTLLRGTLIVQIHPDGVLLLDTDAKRLQEMTLGDQDNWVVSCAVADPFVILHMNTGFLILLQIDQKTGTLIKKSETSSVGNFSLFCDPTGGRILPTNREALASHAWMLPKNVRTHLRKRVDETLVDADGEARIDGAVGTIKPGKPRAATSDAAAMLIDADKHKKEDDDNDDELYGSSKSNGKNGSNGATDEKDDDDFDDAEMDEIYGASKTKQSKRVDSKMHLGSIDTPTHLGAVDMEVDATNASAIGSGGAESRGRGAQNGVNGKPDAVDAKSAPPKFWCFVTTDKGHLLVYSLPDFRECCAFPLFDALPNLAADMPNWRGIELKPTYQELKSDVLDEILVVNLGTCPDRQAPYLIARTVGGDLVVYRIFVCPASAGVDDMTMTTSATPRAPKTQAEAPIAADFTDERLAIRLQRVPHDQITRDLRFYVDTEGDKLTEAPEQRRENTFLKKQHLKPFSGIGNASVGNMYSGVFVTGSRPCWIMVATSTRRQDLEVTSPQGEQTRLESCHALGTGVVRVHPMSVDGPVRCFAPLHNVNVPNGFMFINWRGALRLCQLPPHFNYDFPWPVCKVPLGRTVHRVAFHHSSSSLVMATSVPERFDVVHAQHASAVAAAVIDAKDPLPESERRVTGMRELAELKPGMYEAMVARYRVEIVSPVTWETIDSIEFSEAEAVFSLQPVYLSSKETTSGKKLFIAVGTGYTRSEDLASRGKLHVYDIIDVVPDPNNPHSNRKFKHIHSEEERSPFTAICNVNDYLLAAVGPKVIMYQLEDGELGGVAFMDVNIFVVSLSSVKNLIQICDIRKSVWFVAFQEEPAKLALLGKDVHTLQGSSANILVDNSQLGLLVADGERNLHIMTYSPYNVQSLGGDRLIRRGEFHLGQQVSKLVRMRRKNIVRGDTPLVPKQYLNIGVTTDGALIVVSPVSEKIYKRLYALYSRMVTNLEHAAGLNPRGFRQLQQRVRSIALSGFMGPPGPRGILDGDLLFDYAQLSRAQQRGLANAIGSNDDRLLDDLLEVLAGADYF</sequence>
<dbReference type="PANTHER" id="PTHR10644">
    <property type="entry name" value="DNA REPAIR/RNA PROCESSING CPSF FAMILY"/>
    <property type="match status" value="1"/>
</dbReference>
<evidence type="ECO:0000256" key="3">
    <source>
        <dbReference type="SAM" id="MobiDB-lite"/>
    </source>
</evidence>
<reference evidence="7 8" key="1">
    <citation type="submission" date="2023-09" db="EMBL/GenBank/DDBJ databases">
        <title>Pangenome analysis of Batrachochytrium dendrobatidis and related Chytrids.</title>
        <authorList>
            <person name="Yacoub M.N."/>
            <person name="Stajich J.E."/>
            <person name="James T.Y."/>
        </authorList>
    </citation>
    <scope>NUCLEOTIDE SEQUENCE [LARGE SCALE GENOMIC DNA]</scope>
    <source>
        <strain evidence="7 8">JEL0888</strain>
    </source>
</reference>
<comment type="caution">
    <text evidence="7">The sequence shown here is derived from an EMBL/GenBank/DDBJ whole genome shotgun (WGS) entry which is preliminary data.</text>
</comment>
<evidence type="ECO:0000259" key="4">
    <source>
        <dbReference type="Pfam" id="PF03178"/>
    </source>
</evidence>
<evidence type="ECO:0000259" key="6">
    <source>
        <dbReference type="Pfam" id="PF23726"/>
    </source>
</evidence>
<feature type="compositionally biased region" description="Low complexity" evidence="3">
    <location>
        <begin position="830"/>
        <end position="842"/>
    </location>
</feature>
<feature type="domain" description="RSE1/DDB1/CPSF1 first beta-propeller" evidence="5">
    <location>
        <begin position="18"/>
        <end position="300"/>
    </location>
</feature>
<gene>
    <name evidence="7" type="primary">CFT1</name>
    <name evidence="7" type="ORF">HK105_202179</name>
</gene>
<dbReference type="InterPro" id="IPR018846">
    <property type="entry name" value="Beta-prop_RSE1/DDB1/CPSF1_1st"/>
</dbReference>
<evidence type="ECO:0000256" key="2">
    <source>
        <dbReference type="ARBA" id="ARBA00023242"/>
    </source>
</evidence>
<feature type="domain" description="RSE1/DDB1/CPSF1 C-terminal" evidence="4">
    <location>
        <begin position="1305"/>
        <end position="1641"/>
    </location>
</feature>
<dbReference type="Pfam" id="PF03178">
    <property type="entry name" value="CPSF_A"/>
    <property type="match status" value="1"/>
</dbReference>
<keyword evidence="2" id="KW-0539">Nucleus</keyword>
<evidence type="ECO:0000259" key="5">
    <source>
        <dbReference type="Pfam" id="PF10433"/>
    </source>
</evidence>
<dbReference type="Pfam" id="PF10433">
    <property type="entry name" value="Beta-prop_RSE1_1st"/>
    <property type="match status" value="1"/>
</dbReference>
<dbReference type="InterPro" id="IPR050358">
    <property type="entry name" value="RSE1/DDB1/CFT1"/>
</dbReference>
<dbReference type="InterPro" id="IPR004871">
    <property type="entry name" value="RSE1/DDB1/CPSF1_C"/>
</dbReference>
<dbReference type="InterPro" id="IPR058543">
    <property type="entry name" value="Beta-prop_RSE1/DDB1/CPSF1_2nd"/>
</dbReference>
<comment type="subcellular location">
    <subcellularLocation>
        <location evidence="1">Nucleus</location>
    </subcellularLocation>
</comment>
<feature type="region of interest" description="Disordered" evidence="3">
    <location>
        <begin position="814"/>
        <end position="853"/>
    </location>
</feature>
<keyword evidence="8" id="KW-1185">Reference proteome</keyword>
<feature type="domain" description="RSE1/DDB1/CPSF1 second beta-propeller" evidence="6">
    <location>
        <begin position="583"/>
        <end position="1212"/>
    </location>
</feature>
<name>A0ABR4NFH1_9FUNG</name>
<dbReference type="Proteomes" id="UP001527925">
    <property type="component" value="Unassembled WGS sequence"/>
</dbReference>
<organism evidence="7 8">
    <name type="scientific">Polyrhizophydium stewartii</name>
    <dbReference type="NCBI Taxonomy" id="2732419"/>
    <lineage>
        <taxon>Eukaryota</taxon>
        <taxon>Fungi</taxon>
        <taxon>Fungi incertae sedis</taxon>
        <taxon>Chytridiomycota</taxon>
        <taxon>Chytridiomycota incertae sedis</taxon>
        <taxon>Chytridiomycetes</taxon>
        <taxon>Rhizophydiales</taxon>
        <taxon>Rhizophydiales incertae sedis</taxon>
        <taxon>Polyrhizophydium</taxon>
    </lineage>
</organism>
<dbReference type="Pfam" id="PF23726">
    <property type="entry name" value="Beta-prop_RSE1_2nd"/>
    <property type="match status" value="1"/>
</dbReference>
<evidence type="ECO:0000313" key="7">
    <source>
        <dbReference type="EMBL" id="KAL2918252.1"/>
    </source>
</evidence>
<accession>A0ABR4NFH1</accession>
<dbReference type="EMBL" id="JADGIZ020000007">
    <property type="protein sequence ID" value="KAL2918252.1"/>
    <property type="molecule type" value="Genomic_DNA"/>
</dbReference>
<protein>
    <submittedName>
        <fullName evidence="7">mRNA cleavage and polyadenylation factor subunit</fullName>
    </submittedName>
</protein>
<proteinExistence type="predicted"/>
<evidence type="ECO:0000256" key="1">
    <source>
        <dbReference type="ARBA" id="ARBA00004123"/>
    </source>
</evidence>
<evidence type="ECO:0000313" key="8">
    <source>
        <dbReference type="Proteomes" id="UP001527925"/>
    </source>
</evidence>